<evidence type="ECO:0000313" key="9">
    <source>
        <dbReference type="Proteomes" id="UP000651271"/>
    </source>
</evidence>
<dbReference type="SUPFAM" id="SSF50715">
    <property type="entry name" value="Ribosomal protein L25-like"/>
    <property type="match status" value="1"/>
</dbReference>
<dbReference type="GO" id="GO:0005840">
    <property type="term" value="C:ribosome"/>
    <property type="evidence" value="ECO:0007669"/>
    <property type="project" value="UniProtKB-KW"/>
</dbReference>
<dbReference type="Pfam" id="PF14693">
    <property type="entry name" value="Ribosomal_TL5_C"/>
    <property type="match status" value="1"/>
</dbReference>
<dbReference type="InterPro" id="IPR029751">
    <property type="entry name" value="Ribosomal_L25_dom"/>
</dbReference>
<dbReference type="PANTHER" id="PTHR33284:SF1">
    <property type="entry name" value="RIBOSOMAL PROTEIN L25_GLN-TRNA SYNTHETASE, ANTI-CODON-BINDING DOMAIN-CONTAINING PROTEIN"/>
    <property type="match status" value="1"/>
</dbReference>
<gene>
    <name evidence="5" type="primary">rplY</name>
    <name evidence="5" type="synonym">ctc</name>
    <name evidence="8" type="ORF">H8B04_01560</name>
</gene>
<dbReference type="NCBIfam" id="NF004132">
    <property type="entry name" value="PRK05618.2-2"/>
    <property type="match status" value="1"/>
</dbReference>
<evidence type="ECO:0000256" key="4">
    <source>
        <dbReference type="ARBA" id="ARBA00023274"/>
    </source>
</evidence>
<protein>
    <recommendedName>
        <fullName evidence="5">Large ribosomal subunit protein bL25</fullName>
    </recommendedName>
    <alternativeName>
        <fullName evidence="5">General stress protein CTC</fullName>
    </alternativeName>
</protein>
<proteinExistence type="inferred from homology"/>
<feature type="domain" description="Large ribosomal subunit protein bL25 beta" evidence="7">
    <location>
        <begin position="99"/>
        <end position="179"/>
    </location>
</feature>
<comment type="caution">
    <text evidence="8">The sequence shown here is derived from an EMBL/GenBank/DDBJ whole genome shotgun (WGS) entry which is preliminary data.</text>
</comment>
<name>A0ABR7YAB8_9SPHI</name>
<evidence type="ECO:0000256" key="2">
    <source>
        <dbReference type="ARBA" id="ARBA00022884"/>
    </source>
</evidence>
<keyword evidence="9" id="KW-1185">Reference proteome</keyword>
<dbReference type="NCBIfam" id="TIGR00731">
    <property type="entry name" value="bL25_bact_ctc"/>
    <property type="match status" value="1"/>
</dbReference>
<feature type="domain" description="Large ribosomal subunit protein bL25 L25" evidence="6">
    <location>
        <begin position="7"/>
        <end position="90"/>
    </location>
</feature>
<dbReference type="Gene3D" id="2.40.240.10">
    <property type="entry name" value="Ribosomal Protein L25, Chain P"/>
    <property type="match status" value="1"/>
</dbReference>
<dbReference type="EMBL" id="JACOIJ010000002">
    <property type="protein sequence ID" value="MBD1428261.1"/>
    <property type="molecule type" value="Genomic_DNA"/>
</dbReference>
<comment type="similarity">
    <text evidence="5">Belongs to the bacterial ribosomal protein bL25 family. CTC subfamily.</text>
</comment>
<evidence type="ECO:0000259" key="6">
    <source>
        <dbReference type="Pfam" id="PF01386"/>
    </source>
</evidence>
<dbReference type="InterPro" id="IPR037121">
    <property type="entry name" value="Ribosomal_bL25_C"/>
</dbReference>
<organism evidence="8 9">
    <name type="scientific">Sphingobacterium litopenaei</name>
    <dbReference type="NCBI Taxonomy" id="2763500"/>
    <lineage>
        <taxon>Bacteria</taxon>
        <taxon>Pseudomonadati</taxon>
        <taxon>Bacteroidota</taxon>
        <taxon>Sphingobacteriia</taxon>
        <taxon>Sphingobacteriales</taxon>
        <taxon>Sphingobacteriaceae</taxon>
        <taxon>Sphingobacterium</taxon>
    </lineage>
</organism>
<evidence type="ECO:0000259" key="7">
    <source>
        <dbReference type="Pfam" id="PF14693"/>
    </source>
</evidence>
<comment type="function">
    <text evidence="5">This is one of the proteins that binds to the 5S RNA in the ribosome where it forms part of the central protuberance.</text>
</comment>
<dbReference type="HAMAP" id="MF_01334">
    <property type="entry name" value="Ribosomal_bL25_CTC"/>
    <property type="match status" value="1"/>
</dbReference>
<dbReference type="Proteomes" id="UP000651271">
    <property type="component" value="Unassembled WGS sequence"/>
</dbReference>
<dbReference type="Gene3D" id="2.170.120.20">
    <property type="entry name" value="Ribosomal protein L25, beta domain"/>
    <property type="match status" value="1"/>
</dbReference>
<sequence>MKSIAISGSVRQNVGKRDAKELRYQGQVPAVLYGGTTQTHLSVSAADLKPVLYTPDVVFVELNIEGKTVKAIVQDAQFHPLTDLVTHIDFLELFDDKEVSLNIPIQLTGTSPGVKMGGKLVQKLRKLRVKALPTNIPQVIEVPMESLEVGKSFRVAQVQLENAKVLNNADDTIVSVIMSRALRQAEQEAAKAAKGGKKK</sequence>
<evidence type="ECO:0000256" key="3">
    <source>
        <dbReference type="ARBA" id="ARBA00022980"/>
    </source>
</evidence>
<evidence type="ECO:0000313" key="8">
    <source>
        <dbReference type="EMBL" id="MBD1428261.1"/>
    </source>
</evidence>
<dbReference type="InterPro" id="IPR011035">
    <property type="entry name" value="Ribosomal_bL25/Gln-tRNA_synth"/>
</dbReference>
<dbReference type="PANTHER" id="PTHR33284">
    <property type="entry name" value="RIBOSOMAL PROTEIN L25/GLN-TRNA SYNTHETASE, ANTI-CODON-BINDING DOMAIN-CONTAINING PROTEIN"/>
    <property type="match status" value="1"/>
</dbReference>
<evidence type="ECO:0000256" key="1">
    <source>
        <dbReference type="ARBA" id="ARBA00022730"/>
    </source>
</evidence>
<dbReference type="Pfam" id="PF01386">
    <property type="entry name" value="Ribosomal_L25p"/>
    <property type="match status" value="1"/>
</dbReference>
<evidence type="ECO:0000256" key="5">
    <source>
        <dbReference type="HAMAP-Rule" id="MF_01334"/>
    </source>
</evidence>
<dbReference type="InterPro" id="IPR020056">
    <property type="entry name" value="Rbsml_bL25/Gln-tRNA_synth_N"/>
</dbReference>
<dbReference type="CDD" id="cd00495">
    <property type="entry name" value="Ribosomal_L25_TL5_CTC"/>
    <property type="match status" value="1"/>
</dbReference>
<dbReference type="InterPro" id="IPR020057">
    <property type="entry name" value="Ribosomal_bL25_b-dom"/>
</dbReference>
<keyword evidence="4 5" id="KW-0687">Ribonucleoprotein</keyword>
<reference evidence="8 9" key="1">
    <citation type="submission" date="2020-08" db="EMBL/GenBank/DDBJ databases">
        <title>Sphingobacterium sp. DN04309 isolated from aquaculture water.</title>
        <authorList>
            <person name="Zhang M."/>
        </authorList>
    </citation>
    <scope>NUCLEOTIDE SEQUENCE [LARGE SCALE GENOMIC DNA]</scope>
    <source>
        <strain evidence="8 9">DN04309</strain>
    </source>
</reference>
<keyword evidence="2 5" id="KW-0694">RNA-binding</keyword>
<dbReference type="RefSeq" id="WP_165289985.1">
    <property type="nucleotide sequence ID" value="NZ_JACOIJ010000002.1"/>
</dbReference>
<dbReference type="InterPro" id="IPR020930">
    <property type="entry name" value="Ribosomal_uL5_bac-type"/>
</dbReference>
<comment type="subunit">
    <text evidence="5">Part of the 50S ribosomal subunit; part of the 5S rRNA/L5/L18/L25 subcomplex. Contacts the 5S rRNA. Binds to the 5S rRNA independently of L5 and L18.</text>
</comment>
<keyword evidence="1 5" id="KW-0699">rRNA-binding</keyword>
<accession>A0ABR7YAB8</accession>
<dbReference type="InterPro" id="IPR001021">
    <property type="entry name" value="Ribosomal_bL25_long"/>
</dbReference>
<keyword evidence="3 5" id="KW-0689">Ribosomal protein</keyword>